<dbReference type="VEuPathDB" id="TriTrypDB:TvY486_0001100"/>
<evidence type="ECO:0008006" key="6">
    <source>
        <dbReference type="Google" id="ProtNLM"/>
    </source>
</evidence>
<protein>
    <recommendedName>
        <fullName evidence="6">Proteophosphoglycan ppg4</fullName>
    </recommendedName>
</protein>
<keyword evidence="2" id="KW-1133">Transmembrane helix</keyword>
<dbReference type="AlphaFoldDB" id="F9WM29"/>
<evidence type="ECO:0000313" key="5">
    <source>
        <dbReference type="Proteomes" id="UP000009027"/>
    </source>
</evidence>
<reference evidence="4 5" key="1">
    <citation type="journal article" date="2012" name="Proc. Natl. Acad. Sci. U.S.A.">
        <title>Antigenic diversity is generated by distinct evolutionary mechanisms in African trypanosome species.</title>
        <authorList>
            <person name="Jackson A.P."/>
            <person name="Berry A."/>
            <person name="Aslett M."/>
            <person name="Allison H.C."/>
            <person name="Burton P."/>
            <person name="Vavrova-Anderson J."/>
            <person name="Brown R."/>
            <person name="Browne H."/>
            <person name="Corton N."/>
            <person name="Hauser H."/>
            <person name="Gamble J."/>
            <person name="Gilderthorp R."/>
            <person name="Marcello L."/>
            <person name="McQuillan J."/>
            <person name="Otto T.D."/>
            <person name="Quail M.A."/>
            <person name="Sanders M.J."/>
            <person name="van Tonder A."/>
            <person name="Ginger M.L."/>
            <person name="Field M.C."/>
            <person name="Barry J.D."/>
            <person name="Hertz-Fowler C."/>
            <person name="Berriman M."/>
        </authorList>
    </citation>
    <scope>NUCLEOTIDE SEQUENCE</scope>
    <source>
        <strain evidence="4 5">Y486</strain>
    </source>
</reference>
<feature type="transmembrane region" description="Helical" evidence="2">
    <location>
        <begin position="92"/>
        <end position="114"/>
    </location>
</feature>
<organism evidence="4 5">
    <name type="scientific">Trypanosoma vivax (strain Y486)</name>
    <dbReference type="NCBI Taxonomy" id="1055687"/>
    <lineage>
        <taxon>Eukaryota</taxon>
        <taxon>Discoba</taxon>
        <taxon>Euglenozoa</taxon>
        <taxon>Kinetoplastea</taxon>
        <taxon>Metakinetoplastina</taxon>
        <taxon>Trypanosomatida</taxon>
        <taxon>Trypanosomatidae</taxon>
        <taxon>Trypanosoma</taxon>
        <taxon>Duttonella</taxon>
    </lineage>
</organism>
<accession>F9WM29</accession>
<dbReference type="Proteomes" id="UP000009027">
    <property type="component" value="Unassembled WGS sequence"/>
</dbReference>
<sequence length="505" mass="51448">MSFASALLFPSLFFAVVPLGFVPSASLSCAWPSMPLSSASCVSCRAASILCCSASVSLASVCSAMSALFASHCVFFGSLALLSAVVHASKRVLFSLSAALAIAAIAAMSVSCFAGDKSVMPRGGSPPAAPVIFHHGPMGTSVLSLSGEDVAAAAKFVSVSHGSVAMFVPSPAPKACAPSCVSPALSTACVTFSTSAAKLELGSFDSASAKVSSHPARSLTASPAPAPETNLPFAKRMFSFAPAFALTTRHALLLPLPVSAVVPLCAAKSLMASSMRLACPSACADSCPASACAFAALSVACGSVPAVADFSLKVLHFSAPLAAHVCHAAAARTSGPACFVAAPSNAAIVASFLPAVAATAFKAFDTSHSSFAFGCKSACLTAVSAASGHSAQSAATHSARAFPLRWVMSLPFLVFPRASHCPTLPHLFAPSAPTPPRQCAQAAQRVPHHTARRRRHSACRASRVTLAHCSQRRARVVRRDCVGRSPARNRQLTPGTRARTALAQQ</sequence>
<gene>
    <name evidence="4" type="ORF">TvY486_0001100</name>
</gene>
<evidence type="ECO:0000256" key="3">
    <source>
        <dbReference type="SAM" id="SignalP"/>
    </source>
</evidence>
<name>F9WM29_TRYVY</name>
<evidence type="ECO:0000256" key="2">
    <source>
        <dbReference type="SAM" id="Phobius"/>
    </source>
</evidence>
<keyword evidence="5" id="KW-1185">Reference proteome</keyword>
<feature type="transmembrane region" description="Helical" evidence="2">
    <location>
        <begin position="66"/>
        <end position="86"/>
    </location>
</feature>
<proteinExistence type="predicted"/>
<feature type="signal peptide" evidence="3">
    <location>
        <begin position="1"/>
        <end position="18"/>
    </location>
</feature>
<evidence type="ECO:0000256" key="1">
    <source>
        <dbReference type="SAM" id="MobiDB-lite"/>
    </source>
</evidence>
<keyword evidence="3" id="KW-0732">Signal</keyword>
<keyword evidence="2" id="KW-0472">Membrane</keyword>
<evidence type="ECO:0000313" key="4">
    <source>
        <dbReference type="EMBL" id="CCD18579.1"/>
    </source>
</evidence>
<dbReference type="EMBL" id="CAEX01001453">
    <property type="protein sequence ID" value="CCD18579.1"/>
    <property type="molecule type" value="Genomic_DNA"/>
</dbReference>
<feature type="region of interest" description="Disordered" evidence="1">
    <location>
        <begin position="485"/>
        <end position="505"/>
    </location>
</feature>
<feature type="chain" id="PRO_5003390607" description="Proteophosphoglycan ppg4" evidence="3">
    <location>
        <begin position="19"/>
        <end position="505"/>
    </location>
</feature>
<keyword evidence="2" id="KW-0812">Transmembrane</keyword>